<evidence type="ECO:0000256" key="10">
    <source>
        <dbReference type="ARBA" id="ARBA00023136"/>
    </source>
</evidence>
<dbReference type="CDD" id="cd23081">
    <property type="entry name" value="cpPDZ_EcRseP-like"/>
    <property type="match status" value="1"/>
</dbReference>
<dbReference type="EMBL" id="JBHSRF010000051">
    <property type="protein sequence ID" value="MFC6084899.1"/>
    <property type="molecule type" value="Genomic_DNA"/>
</dbReference>
<dbReference type="InterPro" id="IPR041489">
    <property type="entry name" value="PDZ_6"/>
</dbReference>
<dbReference type="Pfam" id="PF02163">
    <property type="entry name" value="Peptidase_M50"/>
    <property type="match status" value="1"/>
</dbReference>
<dbReference type="InterPro" id="IPR004387">
    <property type="entry name" value="Pept_M50_Zn"/>
</dbReference>
<sequence>MSWLVVAGFLIFFLGLMASIALHEIGHLVPAKFFGVKVTQYMVGFGPTLWSKRTKETEYGVKWIPLGGYIRMIGPLPPRPQDQGKLRNLSTGYWQGLIESARQASLEEVRPGDEDRVLYRKPWWQRLIIFVGGPAMNFVLAFVLFAVVLMGFGIQVAQPVVAAVSKCVMTVQEQQKGQECTSAHVASPAAVAGLRANDKIVAVGGTPVTSWEQATKLIRQHGAGPIAVQVERNGTPLTLTPTLIAQDRPSADDPAKIEKNAGFLGVSPVVVVERQNLGFVAGTMWDFTARTAASLARFPERIGGVWDAAFSGAKRDINSPASIVGAGRIGGEIAASAAPLDTKIISLIQLLALVNLAIGMFNLVPLLPLDGGQIAGALWEGIKRAYARLRRRPAPSYVDIAKALPLTYAVVAVLLVMSTLLIYADIVNPIRLSG</sequence>
<evidence type="ECO:0000256" key="8">
    <source>
        <dbReference type="ARBA" id="ARBA00022989"/>
    </source>
</evidence>
<dbReference type="SUPFAM" id="SSF50156">
    <property type="entry name" value="PDZ domain-like"/>
    <property type="match status" value="1"/>
</dbReference>
<dbReference type="Gene3D" id="2.30.42.10">
    <property type="match status" value="1"/>
</dbReference>
<dbReference type="RefSeq" id="WP_380758449.1">
    <property type="nucleotide sequence ID" value="NZ_JBHSRF010000051.1"/>
</dbReference>
<reference evidence="14" key="1">
    <citation type="journal article" date="2019" name="Int. J. Syst. Evol. Microbiol.">
        <title>The Global Catalogue of Microorganisms (GCM) 10K type strain sequencing project: providing services to taxonomists for standard genome sequencing and annotation.</title>
        <authorList>
            <consortium name="The Broad Institute Genomics Platform"/>
            <consortium name="The Broad Institute Genome Sequencing Center for Infectious Disease"/>
            <person name="Wu L."/>
            <person name="Ma J."/>
        </authorList>
    </citation>
    <scope>NUCLEOTIDE SEQUENCE [LARGE SCALE GENOMIC DNA]</scope>
    <source>
        <strain evidence="14">JCM 30346</strain>
    </source>
</reference>
<gene>
    <name evidence="13" type="ORF">ACFP1K_27315</name>
</gene>
<keyword evidence="5 11" id="KW-0812">Transmembrane</keyword>
<feature type="transmembrane region" description="Helical" evidence="11">
    <location>
        <begin position="127"/>
        <end position="149"/>
    </location>
</feature>
<evidence type="ECO:0000256" key="5">
    <source>
        <dbReference type="ARBA" id="ARBA00022692"/>
    </source>
</evidence>
<dbReference type="PANTHER" id="PTHR42837:SF2">
    <property type="entry name" value="MEMBRANE METALLOPROTEASE ARASP2, CHLOROPLASTIC-RELATED"/>
    <property type="match status" value="1"/>
</dbReference>
<evidence type="ECO:0000256" key="3">
    <source>
        <dbReference type="ARBA" id="ARBA00007931"/>
    </source>
</evidence>
<evidence type="ECO:0000256" key="6">
    <source>
        <dbReference type="ARBA" id="ARBA00022801"/>
    </source>
</evidence>
<evidence type="ECO:0000259" key="12">
    <source>
        <dbReference type="SMART" id="SM00228"/>
    </source>
</evidence>
<evidence type="ECO:0000256" key="1">
    <source>
        <dbReference type="ARBA" id="ARBA00001947"/>
    </source>
</evidence>
<evidence type="ECO:0000256" key="11">
    <source>
        <dbReference type="SAM" id="Phobius"/>
    </source>
</evidence>
<keyword evidence="10 11" id="KW-0472">Membrane</keyword>
<keyword evidence="8 11" id="KW-1133">Transmembrane helix</keyword>
<dbReference type="SMART" id="SM00228">
    <property type="entry name" value="PDZ"/>
    <property type="match status" value="1"/>
</dbReference>
<dbReference type="InterPro" id="IPR036034">
    <property type="entry name" value="PDZ_sf"/>
</dbReference>
<protein>
    <submittedName>
        <fullName evidence="13">M50 family metallopeptidase</fullName>
    </submittedName>
</protein>
<dbReference type="CDD" id="cd06163">
    <property type="entry name" value="S2P-M50_PDZ_RseP-like"/>
    <property type="match status" value="1"/>
</dbReference>
<evidence type="ECO:0000256" key="7">
    <source>
        <dbReference type="ARBA" id="ARBA00022833"/>
    </source>
</evidence>
<evidence type="ECO:0000256" key="2">
    <source>
        <dbReference type="ARBA" id="ARBA00004141"/>
    </source>
</evidence>
<dbReference type="PANTHER" id="PTHR42837">
    <property type="entry name" value="REGULATOR OF SIGMA-E PROTEASE RSEP"/>
    <property type="match status" value="1"/>
</dbReference>
<keyword evidence="9" id="KW-0482">Metalloprotease</keyword>
<dbReference type="Pfam" id="PF17820">
    <property type="entry name" value="PDZ_6"/>
    <property type="match status" value="1"/>
</dbReference>
<evidence type="ECO:0000313" key="13">
    <source>
        <dbReference type="EMBL" id="MFC6084899.1"/>
    </source>
</evidence>
<keyword evidence="7" id="KW-0862">Zinc</keyword>
<proteinExistence type="inferred from homology"/>
<keyword evidence="14" id="KW-1185">Reference proteome</keyword>
<keyword evidence="6" id="KW-0378">Hydrolase</keyword>
<feature type="transmembrane region" description="Helical" evidence="11">
    <location>
        <begin position="406"/>
        <end position="424"/>
    </location>
</feature>
<accession>A0ABW1NQE4</accession>
<organism evidence="13 14">
    <name type="scientific">Sphaerisporangium aureirubrum</name>
    <dbReference type="NCBI Taxonomy" id="1544736"/>
    <lineage>
        <taxon>Bacteria</taxon>
        <taxon>Bacillati</taxon>
        <taxon>Actinomycetota</taxon>
        <taxon>Actinomycetes</taxon>
        <taxon>Streptosporangiales</taxon>
        <taxon>Streptosporangiaceae</taxon>
        <taxon>Sphaerisporangium</taxon>
    </lineage>
</organism>
<comment type="similarity">
    <text evidence="3">Belongs to the peptidase M50B family.</text>
</comment>
<keyword evidence="4" id="KW-0645">Protease</keyword>
<evidence type="ECO:0000313" key="14">
    <source>
        <dbReference type="Proteomes" id="UP001596137"/>
    </source>
</evidence>
<comment type="cofactor">
    <cofactor evidence="1">
        <name>Zn(2+)</name>
        <dbReference type="ChEBI" id="CHEBI:29105"/>
    </cofactor>
</comment>
<name>A0ABW1NQE4_9ACTN</name>
<dbReference type="Proteomes" id="UP001596137">
    <property type="component" value="Unassembled WGS sequence"/>
</dbReference>
<evidence type="ECO:0000256" key="9">
    <source>
        <dbReference type="ARBA" id="ARBA00023049"/>
    </source>
</evidence>
<evidence type="ECO:0000256" key="4">
    <source>
        <dbReference type="ARBA" id="ARBA00022670"/>
    </source>
</evidence>
<dbReference type="InterPro" id="IPR008915">
    <property type="entry name" value="Peptidase_M50"/>
</dbReference>
<comment type="subcellular location">
    <subcellularLocation>
        <location evidence="2">Membrane</location>
        <topology evidence="2">Multi-pass membrane protein</topology>
    </subcellularLocation>
</comment>
<feature type="domain" description="PDZ" evidence="12">
    <location>
        <begin position="150"/>
        <end position="234"/>
    </location>
</feature>
<comment type="caution">
    <text evidence="13">The sequence shown here is derived from an EMBL/GenBank/DDBJ whole genome shotgun (WGS) entry which is preliminary data.</text>
</comment>
<dbReference type="InterPro" id="IPR001478">
    <property type="entry name" value="PDZ"/>
</dbReference>